<dbReference type="Proteomes" id="UP000494165">
    <property type="component" value="Unassembled WGS sequence"/>
</dbReference>
<reference evidence="1 2" key="1">
    <citation type="submission" date="2020-04" db="EMBL/GenBank/DDBJ databases">
        <authorList>
            <person name="Alioto T."/>
            <person name="Alioto T."/>
            <person name="Gomez Garrido J."/>
        </authorList>
    </citation>
    <scope>NUCLEOTIDE SEQUENCE [LARGE SCALE GENOMIC DNA]</scope>
</reference>
<name>A0A8S1DH75_9INSE</name>
<accession>A0A8S1DH75</accession>
<evidence type="ECO:0000313" key="1">
    <source>
        <dbReference type="EMBL" id="CAB3377223.1"/>
    </source>
</evidence>
<sequence length="373" mass="42759">MEWGLIKVGITSQKIVVSCGTLPCASIKMALDEDEVKIVFDADEEVLNTIHTKCVFKFANGLEKIWRGREKPSKLTRNLAEAYELFFNKASDRCPVSKVYDHMNIERRKKYFPVSHVTYEISSNVSCGLVHNVASNGYVMSHFFIKSHERLVSFSDVNTNLQNSFFEATTDRFVAGKAFTSGGVKLKVSDDDYGNLWFTLTECELSDDDDDYNTSVKRPYRVVLSNTQFLAVRNIANNTIPQIDVWFQAMENAYNGVIRDVVASTMRRIKRCRYCRRKTHRTPACNCHLTPEVIIKRELKLIIKRNASRSRHYGHEVLYKNIAAVSDRIAENIEYELVGEGLFFDATSVNLPPPIRVCEYIKRNVTNDDQTLF</sequence>
<dbReference type="AlphaFoldDB" id="A0A8S1DH75"/>
<dbReference type="EMBL" id="CADEPI010000142">
    <property type="protein sequence ID" value="CAB3377223.1"/>
    <property type="molecule type" value="Genomic_DNA"/>
</dbReference>
<keyword evidence="2" id="KW-1185">Reference proteome</keyword>
<evidence type="ECO:0000313" key="2">
    <source>
        <dbReference type="Proteomes" id="UP000494165"/>
    </source>
</evidence>
<protein>
    <submittedName>
        <fullName evidence="1">Uncharacterized protein</fullName>
    </submittedName>
</protein>
<comment type="caution">
    <text evidence="1">The sequence shown here is derived from an EMBL/GenBank/DDBJ whole genome shotgun (WGS) entry which is preliminary data.</text>
</comment>
<gene>
    <name evidence="1" type="ORF">CLODIP_2_CD07118</name>
</gene>
<organism evidence="1 2">
    <name type="scientific">Cloeon dipterum</name>
    <dbReference type="NCBI Taxonomy" id="197152"/>
    <lineage>
        <taxon>Eukaryota</taxon>
        <taxon>Metazoa</taxon>
        <taxon>Ecdysozoa</taxon>
        <taxon>Arthropoda</taxon>
        <taxon>Hexapoda</taxon>
        <taxon>Insecta</taxon>
        <taxon>Pterygota</taxon>
        <taxon>Palaeoptera</taxon>
        <taxon>Ephemeroptera</taxon>
        <taxon>Pisciforma</taxon>
        <taxon>Baetidae</taxon>
        <taxon>Cloeon</taxon>
    </lineage>
</organism>
<proteinExistence type="predicted"/>